<dbReference type="OrthoDB" id="1495718at2"/>
<accession>A0A0X3APC3</accession>
<feature type="chain" id="PRO_5007049791" description="DUF3078 domain-containing protein" evidence="1">
    <location>
        <begin position="21"/>
        <end position="305"/>
    </location>
</feature>
<keyword evidence="3" id="KW-1185">Reference proteome</keyword>
<sequence>MMKKILLFLFVSTLSQFIYAQQPLTGTPVTDTLTVPKKAKNWKISGDHSLIVNQSSFSNWIAGGTNSFGGSARIKYSLDYKKGKNIFKNKITIGYGQVNNKNDKMRKTDDILLLESMYGRGISKNWYASVDLSFKTQMFNGYDYSAHPDYTSKDRISSFMSPGYLTVGFGFDYKPDGNFQLSLLPITSKNTFVLDRKLQKKDNYGLKHDGDYMYMELGAMVNAKYKVEIMKNVVWDNSLSLFSNYLSHAERVDVNFGSVIDMKVNNHISTKLTFDLIYDHDQIKRVQTRQTFGIGLSYGFNSKNK</sequence>
<dbReference type="EMBL" id="FCOR01000005">
    <property type="protein sequence ID" value="CVK16214.1"/>
    <property type="molecule type" value="Genomic_DNA"/>
</dbReference>
<dbReference type="Pfam" id="PF11276">
    <property type="entry name" value="DUF3078"/>
    <property type="match status" value="1"/>
</dbReference>
<name>A0A0X3APC3_9FLAO</name>
<dbReference type="RefSeq" id="WP_055425421.1">
    <property type="nucleotide sequence ID" value="NZ_FCOR01000005.1"/>
</dbReference>
<proteinExistence type="predicted"/>
<evidence type="ECO:0008006" key="4">
    <source>
        <dbReference type="Google" id="ProtNLM"/>
    </source>
</evidence>
<evidence type="ECO:0000313" key="2">
    <source>
        <dbReference type="EMBL" id="CVK16214.1"/>
    </source>
</evidence>
<protein>
    <recommendedName>
        <fullName evidence="4">DUF3078 domain-containing protein</fullName>
    </recommendedName>
</protein>
<keyword evidence="1" id="KW-0732">Signal</keyword>
<dbReference type="Proteomes" id="UP000182761">
    <property type="component" value="Unassembled WGS sequence"/>
</dbReference>
<dbReference type="STRING" id="1586267.GCA_001418685_01060"/>
<dbReference type="AlphaFoldDB" id="A0A0X3APC3"/>
<evidence type="ECO:0000313" key="3">
    <source>
        <dbReference type="Proteomes" id="UP000182761"/>
    </source>
</evidence>
<reference evidence="2 3" key="1">
    <citation type="submission" date="2016-01" db="EMBL/GenBank/DDBJ databases">
        <authorList>
            <person name="McClelland M."/>
            <person name="Jain A."/>
            <person name="Saraogi P."/>
            <person name="Mendelson R."/>
            <person name="Westerman R."/>
            <person name="SanMiguel P."/>
            <person name="Csonka L."/>
        </authorList>
    </citation>
    <scope>NUCLEOTIDE SEQUENCE [LARGE SCALE GENOMIC DNA]</scope>
    <source>
        <strain evidence="2 3">R-53146</strain>
    </source>
</reference>
<gene>
    <name evidence="2" type="ORF">Ga0061079_105173</name>
</gene>
<organism evidence="2 3">
    <name type="scientific">Apibacter mensalis</name>
    <dbReference type="NCBI Taxonomy" id="1586267"/>
    <lineage>
        <taxon>Bacteria</taxon>
        <taxon>Pseudomonadati</taxon>
        <taxon>Bacteroidota</taxon>
        <taxon>Flavobacteriia</taxon>
        <taxon>Flavobacteriales</taxon>
        <taxon>Weeksellaceae</taxon>
        <taxon>Apibacter</taxon>
    </lineage>
</organism>
<evidence type="ECO:0000256" key="1">
    <source>
        <dbReference type="SAM" id="SignalP"/>
    </source>
</evidence>
<feature type="signal peptide" evidence="1">
    <location>
        <begin position="1"/>
        <end position="20"/>
    </location>
</feature>
<dbReference type="InterPro" id="IPR021428">
    <property type="entry name" value="DUF3078"/>
</dbReference>